<evidence type="ECO:0000313" key="2">
    <source>
        <dbReference type="Proteomes" id="UP000629619"/>
    </source>
</evidence>
<protein>
    <recommendedName>
        <fullName evidence="3">Transcriptional regulator, AbiEi antitoxin, Type IV TA system</fullName>
    </recommendedName>
</protein>
<dbReference type="EMBL" id="BOMW01000046">
    <property type="protein sequence ID" value="GIF07316.1"/>
    <property type="molecule type" value="Genomic_DNA"/>
</dbReference>
<proteinExistence type="predicted"/>
<gene>
    <name evidence="1" type="ORF">Asi03nite_48540</name>
</gene>
<accession>A0A919NA67</accession>
<comment type="caution">
    <text evidence="1">The sequence shown here is derived from an EMBL/GenBank/DDBJ whole genome shotgun (WGS) entry which is preliminary data.</text>
</comment>
<dbReference type="Proteomes" id="UP000629619">
    <property type="component" value="Unassembled WGS sequence"/>
</dbReference>
<organism evidence="1 2">
    <name type="scientific">Actinoplanes siamensis</name>
    <dbReference type="NCBI Taxonomy" id="1223317"/>
    <lineage>
        <taxon>Bacteria</taxon>
        <taxon>Bacillati</taxon>
        <taxon>Actinomycetota</taxon>
        <taxon>Actinomycetes</taxon>
        <taxon>Micromonosporales</taxon>
        <taxon>Micromonosporaceae</taxon>
        <taxon>Actinoplanes</taxon>
    </lineage>
</organism>
<dbReference type="RefSeq" id="WP_203682714.1">
    <property type="nucleotide sequence ID" value="NZ_BOMW01000046.1"/>
</dbReference>
<sequence>MTGIDPRSAHLLDAILTRQAGVITWHQARRVLSDKAVRHRVRTGRWRRMHRGVYLTRHGSVTDRQFLWIASLAAGNGRPALLAGVTALRSLGLSRAGPGFPVHVLVPTSRPDRDPPLGVLVHRTRRLSSTDVCPTVAPPCTTAARALVDAVEWAPDDAAATIVLAEVRRQRLVSSAQVRPVLARLPRLSRRQLLTGTVLAPGWDPPSASAAPRKAA</sequence>
<reference evidence="1" key="1">
    <citation type="submission" date="2021-01" db="EMBL/GenBank/DDBJ databases">
        <title>Whole genome shotgun sequence of Actinoplanes siamensis NBRC 109076.</title>
        <authorList>
            <person name="Komaki H."/>
            <person name="Tamura T."/>
        </authorList>
    </citation>
    <scope>NUCLEOTIDE SEQUENCE</scope>
    <source>
        <strain evidence="1">NBRC 109076</strain>
    </source>
</reference>
<evidence type="ECO:0000313" key="1">
    <source>
        <dbReference type="EMBL" id="GIF07316.1"/>
    </source>
</evidence>
<dbReference type="AlphaFoldDB" id="A0A919NA67"/>
<name>A0A919NA67_9ACTN</name>
<evidence type="ECO:0008006" key="3">
    <source>
        <dbReference type="Google" id="ProtNLM"/>
    </source>
</evidence>
<keyword evidence="2" id="KW-1185">Reference proteome</keyword>